<name>A0A2K8TB10_9NOSO</name>
<dbReference type="PANTHER" id="PTHR47962">
    <property type="entry name" value="ATP-DEPENDENT HELICASE LHR-RELATED-RELATED"/>
    <property type="match status" value="1"/>
</dbReference>
<evidence type="ECO:0000313" key="6">
    <source>
        <dbReference type="Proteomes" id="UP000232003"/>
    </source>
</evidence>
<dbReference type="OrthoDB" id="9774462at2"/>
<keyword evidence="5" id="KW-0614">Plasmid</keyword>
<dbReference type="InterPro" id="IPR027417">
    <property type="entry name" value="P-loop_NTPase"/>
</dbReference>
<dbReference type="InterPro" id="IPR052511">
    <property type="entry name" value="ATP-dep_Helicase"/>
</dbReference>
<keyword evidence="1" id="KW-0547">Nucleotide-binding</keyword>
<dbReference type="PROSITE" id="PS51194">
    <property type="entry name" value="HELICASE_CTER"/>
    <property type="match status" value="1"/>
</dbReference>
<dbReference type="InterPro" id="IPR001650">
    <property type="entry name" value="Helicase_C-like"/>
</dbReference>
<dbReference type="InterPro" id="IPR011545">
    <property type="entry name" value="DEAD/DEAH_box_helicase_dom"/>
</dbReference>
<dbReference type="SMART" id="SM00487">
    <property type="entry name" value="DEXDc"/>
    <property type="match status" value="1"/>
</dbReference>
<dbReference type="GO" id="GO:0016887">
    <property type="term" value="F:ATP hydrolysis activity"/>
    <property type="evidence" value="ECO:0007669"/>
    <property type="project" value="TreeGrafter"/>
</dbReference>
<dbReference type="PANTHER" id="PTHR47962:SF5">
    <property type="entry name" value="ATP-DEPENDENT HELICASE LHR-RELATED"/>
    <property type="match status" value="1"/>
</dbReference>
<dbReference type="GO" id="GO:0005524">
    <property type="term" value="F:ATP binding"/>
    <property type="evidence" value="ECO:0007669"/>
    <property type="project" value="UniProtKB-KW"/>
</dbReference>
<dbReference type="GO" id="GO:0004386">
    <property type="term" value="F:helicase activity"/>
    <property type="evidence" value="ECO:0007669"/>
    <property type="project" value="UniProtKB-KW"/>
</dbReference>
<geneLocation type="plasmid" evidence="6">
    <name>pnfsy08</name>
</geneLocation>
<organism evidence="5 6">
    <name type="scientific">Nostoc flagelliforme CCNUN1</name>
    <dbReference type="NCBI Taxonomy" id="2038116"/>
    <lineage>
        <taxon>Bacteria</taxon>
        <taxon>Bacillati</taxon>
        <taxon>Cyanobacteriota</taxon>
        <taxon>Cyanophyceae</taxon>
        <taxon>Nostocales</taxon>
        <taxon>Nostocaceae</taxon>
        <taxon>Nostoc</taxon>
    </lineage>
</organism>
<dbReference type="Gene3D" id="3.40.50.300">
    <property type="entry name" value="P-loop containing nucleotide triphosphate hydrolases"/>
    <property type="match status" value="2"/>
</dbReference>
<feature type="domain" description="Helicase C-terminal" evidence="4">
    <location>
        <begin position="512"/>
        <end position="670"/>
    </location>
</feature>
<evidence type="ECO:0000256" key="2">
    <source>
        <dbReference type="ARBA" id="ARBA00022840"/>
    </source>
</evidence>
<evidence type="ECO:0000259" key="3">
    <source>
        <dbReference type="PROSITE" id="PS51192"/>
    </source>
</evidence>
<dbReference type="SUPFAM" id="SSF52540">
    <property type="entry name" value="P-loop containing nucleoside triphosphate hydrolases"/>
    <property type="match status" value="1"/>
</dbReference>
<dbReference type="PROSITE" id="PS51192">
    <property type="entry name" value="HELICASE_ATP_BIND_1"/>
    <property type="match status" value="1"/>
</dbReference>
<dbReference type="EMBL" id="CP024793">
    <property type="protein sequence ID" value="AUB44850.1"/>
    <property type="molecule type" value="Genomic_DNA"/>
</dbReference>
<sequence length="1507" mass="170239">MTTNWDKIIREFLDKLERQEVQLLTWGIIDGGFSEDEIKELADDFLNNCEIYEDVWDFIEQIIDRKLLFEFNLRGDRLFRTRMAEGVRLFARLRQLFPNNSWQTSPTLVADYRLQIRPRIYPKRYITPEAVIKQLEADKLLTPIRKKAVAAILNSPLRGEVQLADFQLRATSRMLRDLNSTKSRGMIVCAGTGTGKTLSFYLPALAHIAGLLKKNEYWSKGLAIYPRNELLKDQFSETYQEARRLDAVLKAEGKRKILIGAFFGLTPKSATLDRVQDKWEAESGGFTCPYLRCPRCEGALSWRRADVEACREKLSCLNPSCGAVIQEDEVILTRDRMTKTPPDLVFTSTEMLNRSMGDSRYGHIFGIATAKKPQIVLLDEVHTYTGIHGAQVAYLLRRWQKIIATKVQFTGLSATLESAAEFFSQLIGLNPGSIEEVSPGENQVAEGTEYQLVLRGDPVSGTSLLSTTILTSMLLRRILDPSEDPPSQGFYGSRVFAFTDDLDVTNRLFHNLLDAEGCDSWGRPLRGRQPFAALRSHSASEGSERLVAGQSWLLCEEIGHGLELPLSIGRTSSQDTGVTPNSDVIVATASLEVGFNDPEVGGVIQHKSPRDMASFLQRKGRAGRRRIMRPWTVVVLSDYGRDRIVYQGYDMLFNPVLEKRSLPIQNRYVIRTSAVFAFMDWVGHQLAAIKGSVWYDFASPSEYAKKRQQLEIELIEKILETETRQLELAAYLQSALNLSKDEVEAILWEAPRSLMMVVLPTLLRRLKSNWYRFSVHLNESNQDYQTNDPLPDFVPPSLFSDLLLPEVKITTPPQLRNSQPDINLMPIIQALKTFTPGRASRRFGVQHIHATHWIAPPNWQEREQNLPIEDYCTEFEEAGIFQLWQNGEIVDIRCIRPWAINLTQVPASISVRSNAQLKWCSQIIPPDSGIKLELPQGSSWCKIITEVCCFTHIQQSPLEVRRFAIASHANIRFQKGDELDTTIRFTQRHDGSPAAVGFAQSVDGLVFRFCIPPNFSISPSDSNPEKIWAFRTAYFRYRVLIDARLCELTNVFQREWLYQIYISMLTARALADQISLPEAFEALLGENMGQEMARVLDNIFQSLNVEETLLEEGESAPEQIQGRQRVHDRLLALANADIIQTILNDLAPILWSEPDEQWHSWAALRFKATLGGALLDACGQLCPHFDLGDLILDIDPGPRPPDAPAISEGVEEIWITESTIGGGGVIEEILRRYAADPANFFRLAGSALSPADFEIVDSELTRLLELTQTSADVADAMADVRLAERHSELKQASDRLRKVLSSEGILVTHPVMTAINARVLRPGSTPETDKLLLDLIRLWHQEEARLGIEIDARVFAYVASNDDQLDQALLHLGLVQPNPYWRFQVIYGLLWARGNIIRSRALSSYNPFVVVADADREILLDVLQVGDRTVWLNEPNWREQVEEAFKQGASVSLIAPPDARGDLKSAILSLAVEPMELGFLQVYPLVEGVQRYPRGFGVRLRVRETVQ</sequence>
<protein>
    <submittedName>
        <fullName evidence="5">Lhr-like helicase</fullName>
    </submittedName>
</protein>
<feature type="domain" description="Helicase ATP-binding" evidence="3">
    <location>
        <begin position="177"/>
        <end position="434"/>
    </location>
</feature>
<dbReference type="GO" id="GO:0003677">
    <property type="term" value="F:DNA binding"/>
    <property type="evidence" value="ECO:0007669"/>
    <property type="project" value="TreeGrafter"/>
</dbReference>
<dbReference type="Pfam" id="PF00271">
    <property type="entry name" value="Helicase_C"/>
    <property type="match status" value="1"/>
</dbReference>
<evidence type="ECO:0000313" key="5">
    <source>
        <dbReference type="EMBL" id="AUB44850.1"/>
    </source>
</evidence>
<keyword evidence="5" id="KW-0347">Helicase</keyword>
<dbReference type="Proteomes" id="UP000232003">
    <property type="component" value="Plasmid pNFSY08"/>
</dbReference>
<proteinExistence type="predicted"/>
<evidence type="ECO:0000256" key="1">
    <source>
        <dbReference type="ARBA" id="ARBA00022741"/>
    </source>
</evidence>
<evidence type="ECO:0000259" key="4">
    <source>
        <dbReference type="PROSITE" id="PS51194"/>
    </source>
</evidence>
<dbReference type="InterPro" id="IPR014001">
    <property type="entry name" value="Helicase_ATP-bd"/>
</dbReference>
<dbReference type="KEGG" id="nfl:COO91_11097"/>
<dbReference type="NCBIfam" id="NF041067">
    <property type="entry name" value="DpdJ"/>
    <property type="match status" value="1"/>
</dbReference>
<reference evidence="5 6" key="1">
    <citation type="submission" date="2017-11" db="EMBL/GenBank/DDBJ databases">
        <title>Complete genome of a free-living desiccation-tolerant cyanobacterium and its photosynthetic adaptation to extreme terrestrial habitat.</title>
        <authorList>
            <person name="Shang J."/>
        </authorList>
    </citation>
    <scope>NUCLEOTIDE SEQUENCE [LARGE SCALE GENOMIC DNA]</scope>
    <source>
        <strain evidence="5 6">CCNUN1</strain>
        <plasmid evidence="6">pnfsy08</plasmid>
    </source>
</reference>
<gene>
    <name evidence="5" type="ORF">COO91_11097</name>
</gene>
<keyword evidence="6" id="KW-1185">Reference proteome</keyword>
<dbReference type="RefSeq" id="WP_100904383.1">
    <property type="nucleotide sequence ID" value="NZ_CAWNNC010000009.1"/>
</dbReference>
<dbReference type="SMART" id="SM00490">
    <property type="entry name" value="HELICc"/>
    <property type="match status" value="1"/>
</dbReference>
<accession>A0A2K8TB10</accession>
<keyword evidence="5" id="KW-0378">Hydrolase</keyword>
<dbReference type="Pfam" id="PF00270">
    <property type="entry name" value="DEAD"/>
    <property type="match status" value="1"/>
</dbReference>
<keyword evidence="2" id="KW-0067">ATP-binding</keyword>